<dbReference type="OrthoDB" id="3400930at2"/>
<dbReference type="EMBL" id="CP024988">
    <property type="protein sequence ID" value="AWT26303.1"/>
    <property type="molecule type" value="Genomic_DNA"/>
</dbReference>
<dbReference type="InterPro" id="IPR006357">
    <property type="entry name" value="HAD-SF_hydro_IIA"/>
</dbReference>
<dbReference type="InterPro" id="IPR023214">
    <property type="entry name" value="HAD_sf"/>
</dbReference>
<proteinExistence type="predicted"/>
<dbReference type="Pfam" id="PF13242">
    <property type="entry name" value="Hydrolase_like"/>
    <property type="match status" value="1"/>
</dbReference>
<protein>
    <submittedName>
        <fullName evidence="1">D,L-glycerol 3-phosphate phosphatase</fullName>
        <ecNumber evidence="1">3.1.3.21</ecNumber>
    </submittedName>
</protein>
<organism evidence="1 2">
    <name type="scientific">Corynebacterium provencense</name>
    <dbReference type="NCBI Taxonomy" id="1737425"/>
    <lineage>
        <taxon>Bacteria</taxon>
        <taxon>Bacillati</taxon>
        <taxon>Actinomycetota</taxon>
        <taxon>Actinomycetes</taxon>
        <taxon>Mycobacteriales</taxon>
        <taxon>Corynebacteriaceae</taxon>
        <taxon>Corynebacterium</taxon>
    </lineage>
</organism>
<dbReference type="PANTHER" id="PTHR19288">
    <property type="entry name" value="4-NITROPHENYLPHOSPHATASE-RELATED"/>
    <property type="match status" value="1"/>
</dbReference>
<keyword evidence="2" id="KW-1185">Reference proteome</keyword>
<dbReference type="AlphaFoldDB" id="A0A2Z3YYA2"/>
<dbReference type="SUPFAM" id="SSF56784">
    <property type="entry name" value="HAD-like"/>
    <property type="match status" value="1"/>
</dbReference>
<dbReference type="GO" id="GO:0005737">
    <property type="term" value="C:cytoplasm"/>
    <property type="evidence" value="ECO:0007669"/>
    <property type="project" value="TreeGrafter"/>
</dbReference>
<sequence>MTLLEQQERRPHHILDRYDSLLVDLDGTVFRGGVLIDGALAGLAGRPAVYVTNNASRSPRAVSDHLAGLGVHTEPSRVLTSAQVACTLAVELAGGAGDGGDAAAVPSALVVGAESFRELAAEAGFRVVRSADDRPDVVLHGHSPDNDWAVLSEAALAVRAGAVYVASNMDTTLPSERGLLIGNGSLVAAVVSATGVHPQSAGKPEPAMFHVAAERLGARRPLAVGDRLDTDIAGGIAAGTDTLCVLTGVSGHTDILHTRYRPTWIAANLRDHLDGWGAHRTGDTVTVTAGRQGDVEVMAAEALAAAAPLVWAAQDSGDDVTVVDDGSAAAAAALGAWR</sequence>
<dbReference type="Gene3D" id="3.40.50.1000">
    <property type="entry name" value="HAD superfamily/HAD-like"/>
    <property type="match status" value="2"/>
</dbReference>
<dbReference type="RefSeq" id="WP_066589648.1">
    <property type="nucleotide sequence ID" value="NZ_CABKVS010000002.1"/>
</dbReference>
<accession>A0A2Z3YYA2</accession>
<gene>
    <name evidence="1" type="ORF">Csp1_15150</name>
</gene>
<name>A0A2Z3YYA2_9CORY</name>
<dbReference type="InterPro" id="IPR036412">
    <property type="entry name" value="HAD-like_sf"/>
</dbReference>
<dbReference type="KEGG" id="cpre:Csp1_15150"/>
<dbReference type="STRING" id="1737425.GCA_900049755_01875"/>
<evidence type="ECO:0000313" key="1">
    <source>
        <dbReference type="EMBL" id="AWT26303.1"/>
    </source>
</evidence>
<dbReference type="EC" id="3.1.3.21" evidence="1"/>
<reference evidence="2" key="1">
    <citation type="submission" date="2017-11" db="EMBL/GenBank/DDBJ databases">
        <title>Otitis media/interna in a cat caused by the recently described species Corynebacterium provencense.</title>
        <authorList>
            <person name="Kittl S."/>
            <person name="Brodard I."/>
            <person name="Rychener L."/>
            <person name="Jores J."/>
            <person name="Roosje P."/>
            <person name="Gobeli Brawand S."/>
        </authorList>
    </citation>
    <scope>NUCLEOTIDE SEQUENCE [LARGE SCALE GENOMIC DNA]</scope>
    <source>
        <strain evidence="2">17KM38</strain>
    </source>
</reference>
<dbReference type="GO" id="GO:0016791">
    <property type="term" value="F:phosphatase activity"/>
    <property type="evidence" value="ECO:0007669"/>
    <property type="project" value="TreeGrafter"/>
</dbReference>
<evidence type="ECO:0000313" key="2">
    <source>
        <dbReference type="Proteomes" id="UP000247696"/>
    </source>
</evidence>
<dbReference type="Proteomes" id="UP000247696">
    <property type="component" value="Chromosome"/>
</dbReference>
<dbReference type="PANTHER" id="PTHR19288:SF95">
    <property type="entry name" value="D-GLYCEROL 3-PHOSPHATE PHOSPHATASE"/>
    <property type="match status" value="1"/>
</dbReference>
<keyword evidence="1" id="KW-0378">Hydrolase</keyword>
<dbReference type="Pfam" id="PF13344">
    <property type="entry name" value="Hydrolase_6"/>
    <property type="match status" value="1"/>
</dbReference>